<reference evidence="2" key="1">
    <citation type="journal article" date="2020" name="Stud. Mycol.">
        <title>101 Dothideomycetes genomes: a test case for predicting lifestyles and emergence of pathogens.</title>
        <authorList>
            <person name="Haridas S."/>
            <person name="Albert R."/>
            <person name="Binder M."/>
            <person name="Bloem J."/>
            <person name="Labutti K."/>
            <person name="Salamov A."/>
            <person name="Andreopoulos B."/>
            <person name="Baker S."/>
            <person name="Barry K."/>
            <person name="Bills G."/>
            <person name="Bluhm B."/>
            <person name="Cannon C."/>
            <person name="Castanera R."/>
            <person name="Culley D."/>
            <person name="Daum C."/>
            <person name="Ezra D."/>
            <person name="Gonzalez J."/>
            <person name="Henrissat B."/>
            <person name="Kuo A."/>
            <person name="Liang C."/>
            <person name="Lipzen A."/>
            <person name="Lutzoni F."/>
            <person name="Magnuson J."/>
            <person name="Mondo S."/>
            <person name="Nolan M."/>
            <person name="Ohm R."/>
            <person name="Pangilinan J."/>
            <person name="Park H.-J."/>
            <person name="Ramirez L."/>
            <person name="Alfaro M."/>
            <person name="Sun H."/>
            <person name="Tritt A."/>
            <person name="Yoshinaga Y."/>
            <person name="Zwiers L.-H."/>
            <person name="Turgeon B."/>
            <person name="Goodwin S."/>
            <person name="Spatafora J."/>
            <person name="Crous P."/>
            <person name="Grigoriev I."/>
        </authorList>
    </citation>
    <scope>NUCLEOTIDE SEQUENCE</scope>
    <source>
        <strain evidence="2">CBS 122368</strain>
    </source>
</reference>
<evidence type="ECO:0000313" key="2">
    <source>
        <dbReference type="EMBL" id="KAF2253442.1"/>
    </source>
</evidence>
<dbReference type="EMBL" id="ML987191">
    <property type="protein sequence ID" value="KAF2253442.1"/>
    <property type="molecule type" value="Genomic_DNA"/>
</dbReference>
<sequence>MSSRAEGKEHVQYTISPEPVQPPALVGKRISEIDVTEGLRMFVIDDDDELNPTPRPGSPAIVITHPAEPMTIRQRPRQLSSEPTATPRPKLMRNAATAPAGALALYPSIKPQPPRRAISARTARPGGGNGSRHRRSPLIVPPLPRLSQFGTAASRSLISRRKTTRKSVGKLGLKPKNHVWRMSPQSNTKRFQLLSEVLHERRKSLSEKARVKETLKHKKMEMLKTTIVDFKSRDLPGTPSSMMATPREMYGEPETPTPTGPTPMEEIYSGSRRSLLPESPTRPKHFSMPLTPNIERRGTFKHSNSIPHMRGRRKTVYVPGPIRLEEKMVVTPRRGSIATMEPFDAGKEPKAKRFSDMVALDGIVMFFQSLGVVEETSEACLDRFWVPDMRANRPAASPRKGVPPVPARPLIPSFPSSSSALFSSSKKARQDEKQIPPSPGTPGRQKVRLRQLLKSSRSIL</sequence>
<feature type="compositionally biased region" description="Basic and acidic residues" evidence="1">
    <location>
        <begin position="1"/>
        <end position="11"/>
    </location>
</feature>
<feature type="region of interest" description="Disordered" evidence="1">
    <location>
        <begin position="394"/>
        <end position="449"/>
    </location>
</feature>
<name>A0A6A6IU59_9PLEO</name>
<evidence type="ECO:0000256" key="1">
    <source>
        <dbReference type="SAM" id="MobiDB-lite"/>
    </source>
</evidence>
<feature type="region of interest" description="Disordered" evidence="1">
    <location>
        <begin position="274"/>
        <end position="306"/>
    </location>
</feature>
<gene>
    <name evidence="2" type="ORF">BU26DRAFT_515797</name>
</gene>
<dbReference type="AlphaFoldDB" id="A0A6A6IU59"/>
<dbReference type="OrthoDB" id="3786440at2759"/>
<feature type="compositionally biased region" description="Basic residues" evidence="1">
    <location>
        <begin position="158"/>
        <end position="170"/>
    </location>
</feature>
<proteinExistence type="predicted"/>
<feature type="region of interest" description="Disordered" evidence="1">
    <location>
        <begin position="1"/>
        <end position="23"/>
    </location>
</feature>
<dbReference type="Proteomes" id="UP000800094">
    <property type="component" value="Unassembled WGS sequence"/>
</dbReference>
<accession>A0A6A6IU59</accession>
<evidence type="ECO:0000313" key="3">
    <source>
        <dbReference type="Proteomes" id="UP000800094"/>
    </source>
</evidence>
<feature type="compositionally biased region" description="Low complexity" evidence="1">
    <location>
        <begin position="413"/>
        <end position="425"/>
    </location>
</feature>
<feature type="region of interest" description="Disordered" evidence="1">
    <location>
        <begin position="106"/>
        <end position="146"/>
    </location>
</feature>
<organism evidence="2 3">
    <name type="scientific">Trematosphaeria pertusa</name>
    <dbReference type="NCBI Taxonomy" id="390896"/>
    <lineage>
        <taxon>Eukaryota</taxon>
        <taxon>Fungi</taxon>
        <taxon>Dikarya</taxon>
        <taxon>Ascomycota</taxon>
        <taxon>Pezizomycotina</taxon>
        <taxon>Dothideomycetes</taxon>
        <taxon>Pleosporomycetidae</taxon>
        <taxon>Pleosporales</taxon>
        <taxon>Massarineae</taxon>
        <taxon>Trematosphaeriaceae</taxon>
        <taxon>Trematosphaeria</taxon>
    </lineage>
</organism>
<feature type="region of interest" description="Disordered" evidence="1">
    <location>
        <begin position="231"/>
        <end position="261"/>
    </location>
</feature>
<keyword evidence="3" id="KW-1185">Reference proteome</keyword>
<dbReference type="RefSeq" id="XP_033688446.1">
    <property type="nucleotide sequence ID" value="XM_033828168.1"/>
</dbReference>
<feature type="region of interest" description="Disordered" evidence="1">
    <location>
        <begin position="151"/>
        <end position="170"/>
    </location>
</feature>
<protein>
    <submittedName>
        <fullName evidence="2">Uncharacterized protein</fullName>
    </submittedName>
</protein>
<dbReference type="GeneID" id="54581498"/>